<dbReference type="AlphaFoldDB" id="A0A7N2MTS5"/>
<evidence type="ECO:0000313" key="2">
    <source>
        <dbReference type="EnsemblPlants" id="QL10p036902:mrna"/>
    </source>
</evidence>
<feature type="domain" description="Reverse transcriptase zinc-binding" evidence="1">
    <location>
        <begin position="54"/>
        <end position="100"/>
    </location>
</feature>
<dbReference type="Gramene" id="QL10p036902:mrna">
    <property type="protein sequence ID" value="QL10p036902:mrna"/>
    <property type="gene ID" value="QL10p036902"/>
</dbReference>
<name>A0A7N2MTS5_QUELO</name>
<evidence type="ECO:0000313" key="3">
    <source>
        <dbReference type="Proteomes" id="UP000594261"/>
    </source>
</evidence>
<dbReference type="Proteomes" id="UP000594261">
    <property type="component" value="Chromosome 10"/>
</dbReference>
<proteinExistence type="predicted"/>
<reference evidence="2" key="2">
    <citation type="submission" date="2021-01" db="UniProtKB">
        <authorList>
            <consortium name="EnsemblPlants"/>
        </authorList>
    </citation>
    <scope>IDENTIFICATION</scope>
</reference>
<sequence length="255" mass="29017">MLFLPHEADVIRSIPISVRLLEDKLIWVLSPNGSFSVRSAYYGALELSRTGNYGSCFEGSKVKWFWKMIWRLPVPHKLRHFAWRASRDILPTKANLLRQYCKTISMWESSKLALPVGLEQRQLTFQDLLWKLLVADKKEGFDLAIKFVTGAWSLWFNRNELRNEGQRKEGKVLLNWALHYLEEYNVAVDDSQPSTTQEAVGVAWTTPLSATFEVNVNGAIFAKQRAVGIGVVVRDVQGRVATAISKRINEPLGVV</sequence>
<keyword evidence="3" id="KW-1185">Reference proteome</keyword>
<dbReference type="EnsemblPlants" id="QL10p036902:mrna">
    <property type="protein sequence ID" value="QL10p036902:mrna"/>
    <property type="gene ID" value="QL10p036902"/>
</dbReference>
<reference evidence="2 3" key="1">
    <citation type="journal article" date="2016" name="G3 (Bethesda)">
        <title>First Draft Assembly and Annotation of the Genome of a California Endemic Oak Quercus lobata Nee (Fagaceae).</title>
        <authorList>
            <person name="Sork V.L."/>
            <person name="Fitz-Gibbon S.T."/>
            <person name="Puiu D."/>
            <person name="Crepeau M."/>
            <person name="Gugger P.F."/>
            <person name="Sherman R."/>
            <person name="Stevens K."/>
            <person name="Langley C.H."/>
            <person name="Pellegrini M."/>
            <person name="Salzberg S.L."/>
        </authorList>
    </citation>
    <scope>NUCLEOTIDE SEQUENCE [LARGE SCALE GENOMIC DNA]</scope>
    <source>
        <strain evidence="2 3">cv. SW786</strain>
    </source>
</reference>
<dbReference type="EMBL" id="LRBV02000010">
    <property type="status" value="NOT_ANNOTATED_CDS"/>
    <property type="molecule type" value="Genomic_DNA"/>
</dbReference>
<dbReference type="InterPro" id="IPR026960">
    <property type="entry name" value="RVT-Znf"/>
</dbReference>
<protein>
    <recommendedName>
        <fullName evidence="1">Reverse transcriptase zinc-binding domain-containing protein</fullName>
    </recommendedName>
</protein>
<evidence type="ECO:0000259" key="1">
    <source>
        <dbReference type="Pfam" id="PF13966"/>
    </source>
</evidence>
<organism evidence="2 3">
    <name type="scientific">Quercus lobata</name>
    <name type="common">Valley oak</name>
    <dbReference type="NCBI Taxonomy" id="97700"/>
    <lineage>
        <taxon>Eukaryota</taxon>
        <taxon>Viridiplantae</taxon>
        <taxon>Streptophyta</taxon>
        <taxon>Embryophyta</taxon>
        <taxon>Tracheophyta</taxon>
        <taxon>Spermatophyta</taxon>
        <taxon>Magnoliopsida</taxon>
        <taxon>eudicotyledons</taxon>
        <taxon>Gunneridae</taxon>
        <taxon>Pentapetalae</taxon>
        <taxon>rosids</taxon>
        <taxon>fabids</taxon>
        <taxon>Fagales</taxon>
        <taxon>Fagaceae</taxon>
        <taxon>Quercus</taxon>
    </lineage>
</organism>
<dbReference type="Pfam" id="PF13966">
    <property type="entry name" value="zf-RVT"/>
    <property type="match status" value="1"/>
</dbReference>
<dbReference type="InParanoid" id="A0A7N2MTS5"/>
<accession>A0A7N2MTS5</accession>